<protein>
    <submittedName>
        <fullName evidence="3">RAC-beta serine/threonine-protein kinase-B, putative</fullName>
    </submittedName>
</protein>
<dbReference type="Proteomes" id="UP000007800">
    <property type="component" value="Unassembled WGS sequence"/>
</dbReference>
<dbReference type="AlphaFoldDB" id="C5LQW4"/>
<dbReference type="EMBL" id="GG684654">
    <property type="protein sequence ID" value="EER00849.1"/>
    <property type="molecule type" value="Genomic_DNA"/>
</dbReference>
<evidence type="ECO:0000259" key="2">
    <source>
        <dbReference type="PROSITE" id="PS50011"/>
    </source>
</evidence>
<dbReference type="InParanoid" id="C5LQW4"/>
<dbReference type="Gene3D" id="1.10.510.10">
    <property type="entry name" value="Transferase(Phosphotransferase) domain 1"/>
    <property type="match status" value="1"/>
</dbReference>
<dbReference type="PROSITE" id="PS00108">
    <property type="entry name" value="PROTEIN_KINASE_ST"/>
    <property type="match status" value="1"/>
</dbReference>
<dbReference type="Pfam" id="PF00069">
    <property type="entry name" value="Pkinase"/>
    <property type="match status" value="1"/>
</dbReference>
<dbReference type="PANTHER" id="PTHR44329">
    <property type="entry name" value="SERINE/THREONINE-PROTEIN KINASE TNNI3K-RELATED"/>
    <property type="match status" value="1"/>
</dbReference>
<accession>C5LQW4</accession>
<dbReference type="PROSITE" id="PS50011">
    <property type="entry name" value="PROTEIN_KINASE_DOM"/>
    <property type="match status" value="1"/>
</dbReference>
<dbReference type="SUPFAM" id="SSF56112">
    <property type="entry name" value="Protein kinase-like (PK-like)"/>
    <property type="match status" value="1"/>
</dbReference>
<evidence type="ECO:0000313" key="4">
    <source>
        <dbReference type="Proteomes" id="UP000007800"/>
    </source>
</evidence>
<feature type="domain" description="Protein kinase" evidence="2">
    <location>
        <begin position="96"/>
        <end position="309"/>
    </location>
</feature>
<dbReference type="InterPro" id="IPR008271">
    <property type="entry name" value="Ser/Thr_kinase_AS"/>
</dbReference>
<organism evidence="4">
    <name type="scientific">Perkinsus marinus (strain ATCC 50983 / TXsc)</name>
    <dbReference type="NCBI Taxonomy" id="423536"/>
    <lineage>
        <taxon>Eukaryota</taxon>
        <taxon>Sar</taxon>
        <taxon>Alveolata</taxon>
        <taxon>Perkinsozoa</taxon>
        <taxon>Perkinsea</taxon>
        <taxon>Perkinsida</taxon>
        <taxon>Perkinsidae</taxon>
        <taxon>Perkinsus</taxon>
    </lineage>
</organism>
<dbReference type="InterPro" id="IPR000719">
    <property type="entry name" value="Prot_kinase_dom"/>
</dbReference>
<keyword evidence="3" id="KW-0808">Transferase</keyword>
<dbReference type="SMART" id="SM00220">
    <property type="entry name" value="S_TKc"/>
    <property type="match status" value="1"/>
</dbReference>
<keyword evidence="3" id="KW-0418">Kinase</keyword>
<sequence>MLRGNPGSFDAVVAKSSGPMLEEGRSSQQVYAYLLFSIGATLILASLKAFMRDPCEQGAPCVYSAWQFPNGYSSMEKPDEAHGAPQVQHCHPSPPLPLPPLTARGRTPQVALEQVDYPMLTYRGVSEQVSVPRSGSENVSDYSACRFSPPKPYPVFTVYKPAVTRRTASIGGIGLNKVKFLGACLELPHLCLVTEYMPGGNLHQLLHVRKVRLSREQRLKMTVQLTGAVAYLHAQKPVIVHRDLKTMNVVLDRDMNTKLCDFGLTEPMEFSHITRKSNGGSPRYMAPELFDERLKVGAADCSSSVRGCA</sequence>
<proteinExistence type="predicted"/>
<dbReference type="GO" id="GO:0005524">
    <property type="term" value="F:ATP binding"/>
    <property type="evidence" value="ECO:0007669"/>
    <property type="project" value="InterPro"/>
</dbReference>
<reference evidence="3 4" key="1">
    <citation type="submission" date="2008-07" db="EMBL/GenBank/DDBJ databases">
        <authorList>
            <person name="El-Sayed N."/>
            <person name="Caler E."/>
            <person name="Inman J."/>
            <person name="Amedeo P."/>
            <person name="Hass B."/>
            <person name="Wortman J."/>
        </authorList>
    </citation>
    <scope>NUCLEOTIDE SEQUENCE [LARGE SCALE GENOMIC DNA]</scope>
    <source>
        <strain evidence="4">ATCC 50983 / TXsc</strain>
    </source>
</reference>
<evidence type="ECO:0000313" key="3">
    <source>
        <dbReference type="EMBL" id="EER00849.1"/>
    </source>
</evidence>
<evidence type="ECO:0000256" key="1">
    <source>
        <dbReference type="SAM" id="MobiDB-lite"/>
    </source>
</evidence>
<dbReference type="InterPro" id="IPR051681">
    <property type="entry name" value="Ser/Thr_Kinases-Pseudokinases"/>
</dbReference>
<dbReference type="InterPro" id="IPR011009">
    <property type="entry name" value="Kinase-like_dom_sf"/>
</dbReference>
<keyword evidence="4" id="KW-1185">Reference proteome</keyword>
<dbReference type="RefSeq" id="XP_002768131.1">
    <property type="nucleotide sequence ID" value="XM_002768085.1"/>
</dbReference>
<dbReference type="OrthoDB" id="339325at2759"/>
<feature type="region of interest" description="Disordered" evidence="1">
    <location>
        <begin position="77"/>
        <end position="96"/>
    </location>
</feature>
<gene>
    <name evidence="3" type="ORF">Pmar_PMAR002919</name>
</gene>
<name>C5LQW4_PERM5</name>
<dbReference type="GeneID" id="9044039"/>
<dbReference type="GO" id="GO:0004674">
    <property type="term" value="F:protein serine/threonine kinase activity"/>
    <property type="evidence" value="ECO:0007669"/>
    <property type="project" value="TreeGrafter"/>
</dbReference>